<dbReference type="Proteomes" id="UP000618445">
    <property type="component" value="Unassembled WGS sequence"/>
</dbReference>
<name>A0ABR8CJ74_9CYAN</name>
<comment type="caution">
    <text evidence="4">The sequence shown here is derived from an EMBL/GenBank/DDBJ whole genome shotgun (WGS) entry which is preliminary data.</text>
</comment>
<evidence type="ECO:0000256" key="1">
    <source>
        <dbReference type="ARBA" id="ARBA00022553"/>
    </source>
</evidence>
<evidence type="ECO:0000259" key="3">
    <source>
        <dbReference type="PROSITE" id="PS50110"/>
    </source>
</evidence>
<keyword evidence="5" id="KW-1185">Reference proteome</keyword>
<dbReference type="SMART" id="SM00448">
    <property type="entry name" value="REC"/>
    <property type="match status" value="1"/>
</dbReference>
<dbReference type="InterPro" id="IPR011006">
    <property type="entry name" value="CheY-like_superfamily"/>
</dbReference>
<reference evidence="4 5" key="1">
    <citation type="journal article" date="2020" name="ISME J.">
        <title>Comparative genomics reveals insights into cyanobacterial evolution and habitat adaptation.</title>
        <authorList>
            <person name="Chen M.Y."/>
            <person name="Teng W.K."/>
            <person name="Zhao L."/>
            <person name="Hu C.X."/>
            <person name="Zhou Y.K."/>
            <person name="Han B.P."/>
            <person name="Song L.R."/>
            <person name="Shu W.S."/>
        </authorList>
    </citation>
    <scope>NUCLEOTIDE SEQUENCE [LARGE SCALE GENOMIC DNA]</scope>
    <source>
        <strain evidence="4 5">FACHB-1050</strain>
    </source>
</reference>
<sequence>MTQTSQQNYASKLPIAKSVGQNLNQPIDIIPVNEVIANLTYDSLMGMLRLLKNHTGVVNVQTPYLSWKIFIHSGSIAFIADKNDFLPTLIRKLKIQKVQISQDILLNKPSNSLETCRLLGKIYAQDRENCLLIFKEILLENLLAISLEKNFSLLWNQLPLDPQIVLPIWQLPDLEKAIAKATAQWRTFTYVRHPYQTVQLLDPECSIAQVPMFTQVTNGKCRISEIADRFQQHITRTALKLDKLAENRTVAILPLPLSGSDMNEVLNDEMAETLPKVMIVDDSPVLLKQFGNLLTSWGYQLSLVSDSANAIKQILSEKPNIIFMDINMPKLNGFELIKQIRRHPSLASIPLVLITSENTITNNFRAKWANCRFLSKPRTTNDIQEFREQVRTVLQELLAPPQS</sequence>
<accession>A0ABR8CJ74</accession>
<evidence type="ECO:0000256" key="2">
    <source>
        <dbReference type="PROSITE-ProRule" id="PRU00169"/>
    </source>
</evidence>
<evidence type="ECO:0000313" key="4">
    <source>
        <dbReference type="EMBL" id="MBD2319846.1"/>
    </source>
</evidence>
<dbReference type="Gene3D" id="3.40.50.2300">
    <property type="match status" value="1"/>
</dbReference>
<protein>
    <submittedName>
        <fullName evidence="4">Response regulator</fullName>
    </submittedName>
</protein>
<dbReference type="PROSITE" id="PS50110">
    <property type="entry name" value="RESPONSE_REGULATORY"/>
    <property type="match status" value="1"/>
</dbReference>
<gene>
    <name evidence="4" type="ORF">H6G05_23785</name>
</gene>
<dbReference type="PANTHER" id="PTHR44591:SF23">
    <property type="entry name" value="CHEY SUBFAMILY"/>
    <property type="match status" value="1"/>
</dbReference>
<dbReference type="InterPro" id="IPR050595">
    <property type="entry name" value="Bact_response_regulator"/>
</dbReference>
<organism evidence="4 5">
    <name type="scientific">Phormidium tenue FACHB-1050</name>
    <dbReference type="NCBI Taxonomy" id="2692857"/>
    <lineage>
        <taxon>Bacteria</taxon>
        <taxon>Bacillati</taxon>
        <taxon>Cyanobacteriota</taxon>
        <taxon>Cyanophyceae</taxon>
        <taxon>Oscillatoriophycideae</taxon>
        <taxon>Oscillatoriales</taxon>
        <taxon>Oscillatoriaceae</taxon>
        <taxon>Phormidium</taxon>
    </lineage>
</organism>
<dbReference type="CDD" id="cd00156">
    <property type="entry name" value="REC"/>
    <property type="match status" value="1"/>
</dbReference>
<evidence type="ECO:0000313" key="5">
    <source>
        <dbReference type="Proteomes" id="UP000618445"/>
    </source>
</evidence>
<keyword evidence="1 2" id="KW-0597">Phosphoprotein</keyword>
<dbReference type="EMBL" id="JACJQY010000068">
    <property type="protein sequence ID" value="MBD2319846.1"/>
    <property type="molecule type" value="Genomic_DNA"/>
</dbReference>
<dbReference type="Pfam" id="PF00072">
    <property type="entry name" value="Response_reg"/>
    <property type="match status" value="1"/>
</dbReference>
<proteinExistence type="predicted"/>
<dbReference type="PANTHER" id="PTHR44591">
    <property type="entry name" value="STRESS RESPONSE REGULATOR PROTEIN 1"/>
    <property type="match status" value="1"/>
</dbReference>
<dbReference type="InterPro" id="IPR001789">
    <property type="entry name" value="Sig_transdc_resp-reg_receiver"/>
</dbReference>
<feature type="modified residue" description="4-aspartylphosphate" evidence="2">
    <location>
        <position position="325"/>
    </location>
</feature>
<dbReference type="RefSeq" id="WP_190582265.1">
    <property type="nucleotide sequence ID" value="NZ_CAWPQU010000065.1"/>
</dbReference>
<dbReference type="SUPFAM" id="SSF52172">
    <property type="entry name" value="CheY-like"/>
    <property type="match status" value="1"/>
</dbReference>
<feature type="domain" description="Response regulatory" evidence="3">
    <location>
        <begin position="276"/>
        <end position="391"/>
    </location>
</feature>